<dbReference type="STRING" id="690850.Desaf_2318"/>
<dbReference type="AlphaFoldDB" id="F3YXU0"/>
<keyword evidence="6 7" id="KW-0472">Membrane</keyword>
<dbReference type="InterPro" id="IPR002771">
    <property type="entry name" value="Multi_antbiot-R_MarC"/>
</dbReference>
<sequence length="193" mass="20927">MLAWLNDFILAWIPLFVAIDPLGMAALFLGLTSEMEHHRRRRIARQASLTALAVGTAFMFGGKVLLSALGITVADFLVAGGIILLIFGVRHLLEHEQAPLFHDEEFGVVPLGMPLIAGPAMLTALLALMTTRGVTPTLAALLANLWINHICMVHVRKIVGFIGINGIKAISKIIALLLVAIAVNMIRRGWQNL</sequence>
<feature type="transmembrane region" description="Helical" evidence="7">
    <location>
        <begin position="12"/>
        <end position="31"/>
    </location>
</feature>
<feature type="transmembrane region" description="Helical" evidence="7">
    <location>
        <begin position="108"/>
        <end position="128"/>
    </location>
</feature>
<dbReference type="EMBL" id="CP003221">
    <property type="protein sequence ID" value="EGJ50642.1"/>
    <property type="molecule type" value="Genomic_DNA"/>
</dbReference>
<comment type="caution">
    <text evidence="7">Lacks conserved residue(s) required for the propagation of feature annotation.</text>
</comment>
<protein>
    <recommendedName>
        <fullName evidence="7">UPF0056 membrane protein</fullName>
    </recommendedName>
</protein>
<evidence type="ECO:0000256" key="6">
    <source>
        <dbReference type="ARBA" id="ARBA00023136"/>
    </source>
</evidence>
<keyword evidence="9" id="KW-1185">Reference proteome</keyword>
<dbReference type="Proteomes" id="UP000007844">
    <property type="component" value="Chromosome"/>
</dbReference>
<evidence type="ECO:0000313" key="9">
    <source>
        <dbReference type="Proteomes" id="UP000007844"/>
    </source>
</evidence>
<dbReference type="GO" id="GO:0005886">
    <property type="term" value="C:plasma membrane"/>
    <property type="evidence" value="ECO:0007669"/>
    <property type="project" value="UniProtKB-SubCell"/>
</dbReference>
<keyword evidence="5 7" id="KW-1133">Transmembrane helix</keyword>
<evidence type="ECO:0000256" key="7">
    <source>
        <dbReference type="RuleBase" id="RU362048"/>
    </source>
</evidence>
<dbReference type="eggNOG" id="COG2095">
    <property type="taxonomic scope" value="Bacteria"/>
</dbReference>
<proteinExistence type="inferred from homology"/>
<dbReference type="Pfam" id="PF01914">
    <property type="entry name" value="MarC"/>
    <property type="match status" value="1"/>
</dbReference>
<reference evidence="8 9" key="1">
    <citation type="journal article" date="2011" name="J. Bacteriol.">
        <title>Genome sequence of the mercury-methylating and pleomorphic Desulfovibrio africanus Strain Walvis Bay.</title>
        <authorList>
            <person name="Brown S.D."/>
            <person name="Wall J.D."/>
            <person name="Kucken A.M."/>
            <person name="Gilmour C.C."/>
            <person name="Podar M."/>
            <person name="Brandt C.C."/>
            <person name="Teshima H."/>
            <person name="Detter J.C."/>
            <person name="Han C.S."/>
            <person name="Land M.L."/>
            <person name="Lucas S."/>
            <person name="Han J."/>
            <person name="Pennacchio L."/>
            <person name="Nolan M."/>
            <person name="Pitluck S."/>
            <person name="Woyke T."/>
            <person name="Goodwin L."/>
            <person name="Palumbo A.V."/>
            <person name="Elias D.A."/>
        </authorList>
    </citation>
    <scope>NUCLEOTIDE SEQUENCE [LARGE SCALE GENOMIC DNA]</scope>
    <source>
        <strain evidence="8 9">Walvis Bay</strain>
    </source>
</reference>
<comment type="similarity">
    <text evidence="2 7">Belongs to the UPF0056 (MarC) family.</text>
</comment>
<evidence type="ECO:0000256" key="2">
    <source>
        <dbReference type="ARBA" id="ARBA00009784"/>
    </source>
</evidence>
<dbReference type="NCBIfam" id="TIGR00427">
    <property type="entry name" value="NAAT family transporter"/>
    <property type="match status" value="1"/>
</dbReference>
<dbReference type="RefSeq" id="WP_014260350.1">
    <property type="nucleotide sequence ID" value="NC_016629.1"/>
</dbReference>
<keyword evidence="4 7" id="KW-0812">Transmembrane</keyword>
<dbReference type="HOGENOM" id="CLU_079909_1_0_7"/>
<feature type="transmembrane region" description="Helical" evidence="7">
    <location>
        <begin position="167"/>
        <end position="186"/>
    </location>
</feature>
<keyword evidence="3" id="KW-1003">Cell membrane</keyword>
<dbReference type="KEGG" id="daf:Desaf_2318"/>
<name>F3YXU0_DESAF</name>
<evidence type="ECO:0000256" key="1">
    <source>
        <dbReference type="ARBA" id="ARBA00004651"/>
    </source>
</evidence>
<dbReference type="PANTHER" id="PTHR33508">
    <property type="entry name" value="UPF0056 MEMBRANE PROTEIN YHCE"/>
    <property type="match status" value="1"/>
</dbReference>
<accession>F3YXU0</accession>
<evidence type="ECO:0000313" key="8">
    <source>
        <dbReference type="EMBL" id="EGJ50642.1"/>
    </source>
</evidence>
<feature type="transmembrane region" description="Helical" evidence="7">
    <location>
        <begin position="66"/>
        <end position="87"/>
    </location>
</feature>
<evidence type="ECO:0000256" key="3">
    <source>
        <dbReference type="ARBA" id="ARBA00022475"/>
    </source>
</evidence>
<organism evidence="8 9">
    <name type="scientific">Desulfocurvibacter africanus subsp. africanus str. Walvis Bay</name>
    <dbReference type="NCBI Taxonomy" id="690850"/>
    <lineage>
        <taxon>Bacteria</taxon>
        <taxon>Pseudomonadati</taxon>
        <taxon>Thermodesulfobacteriota</taxon>
        <taxon>Desulfovibrionia</taxon>
        <taxon>Desulfovibrionales</taxon>
        <taxon>Desulfovibrionaceae</taxon>
        <taxon>Desulfocurvibacter</taxon>
    </lineage>
</organism>
<comment type="subcellular location">
    <subcellularLocation>
        <location evidence="1 7">Cell membrane</location>
        <topology evidence="1 7">Multi-pass membrane protein</topology>
    </subcellularLocation>
</comment>
<gene>
    <name evidence="8" type="ORF">Desaf_2318</name>
</gene>
<dbReference type="PANTHER" id="PTHR33508:SF1">
    <property type="entry name" value="UPF0056 MEMBRANE PROTEIN YHCE"/>
    <property type="match status" value="1"/>
</dbReference>
<evidence type="ECO:0000256" key="4">
    <source>
        <dbReference type="ARBA" id="ARBA00022692"/>
    </source>
</evidence>
<evidence type="ECO:0000256" key="5">
    <source>
        <dbReference type="ARBA" id="ARBA00022989"/>
    </source>
</evidence>